<evidence type="ECO:0000313" key="1">
    <source>
        <dbReference type="EMBL" id="KAK9747322.1"/>
    </source>
</evidence>
<sequence length="120" mass="14029">MISWPVCNLRWYQAVEPKIKRNAMISWPVCNLRWYQAVEPKIKRGKHIKDRIKDHKTPLMDDIFSDISRAVRDATGFSKQRSYVGCEKDGLNTLPVRTTQPQIRLSNSMEIIILATAEWE</sequence>
<dbReference type="Proteomes" id="UP001458880">
    <property type="component" value="Unassembled WGS sequence"/>
</dbReference>
<dbReference type="EMBL" id="JASPKY010000031">
    <property type="protein sequence ID" value="KAK9747322.1"/>
    <property type="molecule type" value="Genomic_DNA"/>
</dbReference>
<reference evidence="1 2" key="1">
    <citation type="journal article" date="2024" name="BMC Genomics">
        <title>De novo assembly and annotation of Popillia japonica's genome with initial clues to its potential as an invasive pest.</title>
        <authorList>
            <person name="Cucini C."/>
            <person name="Boschi S."/>
            <person name="Funari R."/>
            <person name="Cardaioli E."/>
            <person name="Iannotti N."/>
            <person name="Marturano G."/>
            <person name="Paoli F."/>
            <person name="Bruttini M."/>
            <person name="Carapelli A."/>
            <person name="Frati F."/>
            <person name="Nardi F."/>
        </authorList>
    </citation>
    <scope>NUCLEOTIDE SEQUENCE [LARGE SCALE GENOMIC DNA]</scope>
    <source>
        <strain evidence="1">DMR45628</strain>
    </source>
</reference>
<proteinExistence type="predicted"/>
<name>A0AAW1MNP2_POPJA</name>
<dbReference type="AlphaFoldDB" id="A0AAW1MNP2"/>
<protein>
    <submittedName>
        <fullName evidence="1">Uncharacterized protein</fullName>
    </submittedName>
</protein>
<keyword evidence="2" id="KW-1185">Reference proteome</keyword>
<accession>A0AAW1MNP2</accession>
<evidence type="ECO:0000313" key="2">
    <source>
        <dbReference type="Proteomes" id="UP001458880"/>
    </source>
</evidence>
<gene>
    <name evidence="1" type="ORF">QE152_g5389</name>
</gene>
<comment type="caution">
    <text evidence="1">The sequence shown here is derived from an EMBL/GenBank/DDBJ whole genome shotgun (WGS) entry which is preliminary data.</text>
</comment>
<organism evidence="1 2">
    <name type="scientific">Popillia japonica</name>
    <name type="common">Japanese beetle</name>
    <dbReference type="NCBI Taxonomy" id="7064"/>
    <lineage>
        <taxon>Eukaryota</taxon>
        <taxon>Metazoa</taxon>
        <taxon>Ecdysozoa</taxon>
        <taxon>Arthropoda</taxon>
        <taxon>Hexapoda</taxon>
        <taxon>Insecta</taxon>
        <taxon>Pterygota</taxon>
        <taxon>Neoptera</taxon>
        <taxon>Endopterygota</taxon>
        <taxon>Coleoptera</taxon>
        <taxon>Polyphaga</taxon>
        <taxon>Scarabaeiformia</taxon>
        <taxon>Scarabaeidae</taxon>
        <taxon>Rutelinae</taxon>
        <taxon>Popillia</taxon>
    </lineage>
</organism>